<evidence type="ECO:0000256" key="9">
    <source>
        <dbReference type="ARBA" id="ARBA00022898"/>
    </source>
</evidence>
<accession>A0A8H7B2I5</accession>
<dbReference type="Pfam" id="PF12138">
    <property type="entry name" value="Spherulin4"/>
    <property type="match status" value="1"/>
</dbReference>
<evidence type="ECO:0000313" key="17">
    <source>
        <dbReference type="EMBL" id="KAF7675148.1"/>
    </source>
</evidence>
<keyword evidence="6" id="KW-0964">Secreted</keyword>
<evidence type="ECO:0000259" key="16">
    <source>
        <dbReference type="PROSITE" id="PS52012"/>
    </source>
</evidence>
<keyword evidence="13" id="KW-0408">Iron</keyword>
<dbReference type="InterPro" id="IPR058525">
    <property type="entry name" value="DUF8212"/>
</dbReference>
<dbReference type="GeneID" id="62205136"/>
<dbReference type="CDD" id="cd06502">
    <property type="entry name" value="TA_like"/>
    <property type="match status" value="1"/>
</dbReference>
<feature type="disulfide bond" evidence="13">
    <location>
        <begin position="11"/>
        <end position="51"/>
    </location>
</feature>
<feature type="transmembrane region" description="Helical" evidence="15">
    <location>
        <begin position="191"/>
        <end position="212"/>
    </location>
</feature>
<reference evidence="17" key="1">
    <citation type="submission" date="2020-01" db="EMBL/GenBank/DDBJ databases">
        <authorList>
            <person name="Feng Z.H.Z."/>
        </authorList>
    </citation>
    <scope>NUCLEOTIDE SEQUENCE</scope>
    <source>
        <strain evidence="17">CBS107.38</strain>
    </source>
</reference>
<comment type="caution">
    <text evidence="13">Lacks conserved residue(s) required for the propagation of feature annotation.</text>
</comment>
<comment type="subcellular location">
    <subcellularLocation>
        <location evidence="2">Membrane</location>
        <topology evidence="2">Lipid-anchor</topology>
        <topology evidence="2">GPI-anchor</topology>
    </subcellularLocation>
    <subcellularLocation>
        <location evidence="3">Secreted</location>
    </subcellularLocation>
</comment>
<dbReference type="InterPro" id="IPR049326">
    <property type="entry name" value="Rhodopsin_dom_fungi"/>
</dbReference>
<dbReference type="GO" id="GO:0098552">
    <property type="term" value="C:side of membrane"/>
    <property type="evidence" value="ECO:0007669"/>
    <property type="project" value="UniProtKB-KW"/>
</dbReference>
<evidence type="ECO:0000256" key="15">
    <source>
        <dbReference type="SAM" id="Phobius"/>
    </source>
</evidence>
<keyword evidence="15" id="KW-0812">Transmembrane</keyword>
<evidence type="ECO:0000256" key="3">
    <source>
        <dbReference type="ARBA" id="ARBA00004613"/>
    </source>
</evidence>
<dbReference type="GO" id="GO:0005576">
    <property type="term" value="C:extracellular region"/>
    <property type="evidence" value="ECO:0007669"/>
    <property type="project" value="UniProtKB-SubCell"/>
</dbReference>
<keyword evidence="18" id="KW-1185">Reference proteome</keyword>
<dbReference type="SUPFAM" id="SSF52317">
    <property type="entry name" value="Class I glutamine amidotransferase-like"/>
    <property type="match status" value="1"/>
</dbReference>
<keyword evidence="11" id="KW-0456">Lyase</keyword>
<dbReference type="InterPro" id="IPR029062">
    <property type="entry name" value="Class_I_gatase-like"/>
</dbReference>
<dbReference type="InterPro" id="IPR017926">
    <property type="entry name" value="GATASE"/>
</dbReference>
<dbReference type="Pfam" id="PF05730">
    <property type="entry name" value="CFEM"/>
    <property type="match status" value="1"/>
</dbReference>
<dbReference type="InterPro" id="IPR015424">
    <property type="entry name" value="PyrdxlP-dep_Trfase"/>
</dbReference>
<dbReference type="Gene3D" id="3.40.640.10">
    <property type="entry name" value="Type I PLP-dependent aspartate aminotransferase-like (Major domain)"/>
    <property type="match status" value="1"/>
</dbReference>
<feature type="compositionally biased region" description="Basic and acidic residues" evidence="14">
    <location>
        <begin position="1544"/>
        <end position="1564"/>
    </location>
</feature>
<evidence type="ECO:0000256" key="6">
    <source>
        <dbReference type="ARBA" id="ARBA00022525"/>
    </source>
</evidence>
<evidence type="ECO:0000256" key="11">
    <source>
        <dbReference type="ARBA" id="ARBA00023239"/>
    </source>
</evidence>
<dbReference type="InterPro" id="IPR021986">
    <property type="entry name" value="Spherulin4"/>
</dbReference>
<name>A0A8H7B2I5_9PLEO</name>
<dbReference type="GO" id="GO:0016829">
    <property type="term" value="F:lyase activity"/>
    <property type="evidence" value="ECO:0007669"/>
    <property type="project" value="UniProtKB-KW"/>
</dbReference>
<dbReference type="Pfam" id="PF26640">
    <property type="entry name" value="DUF8212"/>
    <property type="match status" value="1"/>
</dbReference>
<dbReference type="PANTHER" id="PTHR10622:SF12">
    <property type="entry name" value="HET DOMAIN-CONTAINING PROTEIN"/>
    <property type="match status" value="1"/>
</dbReference>
<feature type="domain" description="CFEM" evidence="16">
    <location>
        <begin position="1"/>
        <end position="94"/>
    </location>
</feature>
<comment type="cofactor">
    <cofactor evidence="1">
        <name>pyridoxal 5'-phosphate</name>
        <dbReference type="ChEBI" id="CHEBI:597326"/>
    </cofactor>
</comment>
<keyword evidence="15" id="KW-1133">Transmembrane helix</keyword>
<feature type="binding site" description="axial binding residue" evidence="13">
    <location>
        <position position="29"/>
    </location>
    <ligand>
        <name>heme</name>
        <dbReference type="ChEBI" id="CHEBI:30413"/>
    </ligand>
    <ligandPart>
        <name>Fe</name>
        <dbReference type="ChEBI" id="CHEBI:18248"/>
    </ligandPart>
</feature>
<dbReference type="Pfam" id="PF00117">
    <property type="entry name" value="GATase"/>
    <property type="match status" value="1"/>
</dbReference>
<dbReference type="RefSeq" id="XP_038785430.1">
    <property type="nucleotide sequence ID" value="XM_038931958.1"/>
</dbReference>
<gene>
    <name evidence="17" type="ORF">GT037_006911</name>
</gene>
<dbReference type="SUPFAM" id="SSF53383">
    <property type="entry name" value="PLP-dependent transferases"/>
    <property type="match status" value="1"/>
</dbReference>
<keyword evidence="9" id="KW-0663">Pyridoxal phosphate</keyword>
<dbReference type="Pfam" id="PF06985">
    <property type="entry name" value="HET"/>
    <property type="match status" value="1"/>
</dbReference>
<comment type="similarity">
    <text evidence="4">Belongs to the threonine aldolase family.</text>
</comment>
<evidence type="ECO:0000256" key="13">
    <source>
        <dbReference type="PROSITE-ProRule" id="PRU01356"/>
    </source>
</evidence>
<dbReference type="GO" id="GO:0044283">
    <property type="term" value="P:small molecule biosynthetic process"/>
    <property type="evidence" value="ECO:0007669"/>
    <property type="project" value="UniProtKB-ARBA"/>
</dbReference>
<protein>
    <recommendedName>
        <fullName evidence="16">CFEM domain-containing protein</fullName>
    </recommendedName>
</protein>
<evidence type="ECO:0000256" key="5">
    <source>
        <dbReference type="ARBA" id="ARBA00010031"/>
    </source>
</evidence>
<reference evidence="17" key="2">
    <citation type="submission" date="2020-08" db="EMBL/GenBank/DDBJ databases">
        <title>Draft Genome Sequence of Cumin Blight Pathogen Alternaria burnsii.</title>
        <authorList>
            <person name="Feng Z."/>
        </authorList>
    </citation>
    <scope>NUCLEOTIDE SEQUENCE</scope>
    <source>
        <strain evidence="17">CBS107.38</strain>
    </source>
</reference>
<dbReference type="PANTHER" id="PTHR10622">
    <property type="entry name" value="HET DOMAIN-CONTAINING PROTEIN"/>
    <property type="match status" value="1"/>
</dbReference>
<dbReference type="NCBIfam" id="NF041359">
    <property type="entry name" value="GntG_guanitoxin"/>
    <property type="match status" value="1"/>
</dbReference>
<dbReference type="InterPro" id="IPR044992">
    <property type="entry name" value="ChyE-like"/>
</dbReference>
<feature type="transmembrane region" description="Helical" evidence="15">
    <location>
        <begin position="243"/>
        <end position="262"/>
    </location>
</feature>
<dbReference type="Pfam" id="PF20684">
    <property type="entry name" value="Fung_rhodopsin"/>
    <property type="match status" value="1"/>
</dbReference>
<feature type="transmembrane region" description="Helical" evidence="15">
    <location>
        <begin position="274"/>
        <end position="292"/>
    </location>
</feature>
<evidence type="ECO:0000256" key="8">
    <source>
        <dbReference type="ARBA" id="ARBA00022729"/>
    </source>
</evidence>
<keyword evidence="13" id="KW-0479">Metal-binding</keyword>
<dbReference type="InterPro" id="IPR008427">
    <property type="entry name" value="Extracellular_membr_CFEM_dom"/>
</dbReference>
<dbReference type="InterPro" id="IPR001597">
    <property type="entry name" value="ArAA_b-elim_lyase/Thr_aldolase"/>
</dbReference>
<comment type="similarity">
    <text evidence="5">Belongs to the RBT5 family.</text>
</comment>
<dbReference type="Proteomes" id="UP000596902">
    <property type="component" value="Unassembled WGS sequence"/>
</dbReference>
<keyword evidence="12" id="KW-0449">Lipoprotein</keyword>
<dbReference type="Pfam" id="PF01212">
    <property type="entry name" value="Beta_elim_lyase"/>
    <property type="match status" value="1"/>
</dbReference>
<dbReference type="CDD" id="cd01741">
    <property type="entry name" value="GATase1_1"/>
    <property type="match status" value="1"/>
</dbReference>
<dbReference type="PROSITE" id="PS52012">
    <property type="entry name" value="CFEM"/>
    <property type="match status" value="1"/>
</dbReference>
<proteinExistence type="inferred from homology"/>
<keyword evidence="7" id="KW-0325">Glycoprotein</keyword>
<evidence type="ECO:0000256" key="7">
    <source>
        <dbReference type="ARBA" id="ARBA00022622"/>
    </source>
</evidence>
<feature type="disulfide bond" evidence="13">
    <location>
        <begin position="15"/>
        <end position="46"/>
    </location>
</feature>
<dbReference type="GO" id="GO:0046872">
    <property type="term" value="F:metal ion binding"/>
    <property type="evidence" value="ECO:0007669"/>
    <property type="project" value="UniProtKB-UniRule"/>
</dbReference>
<evidence type="ECO:0000256" key="1">
    <source>
        <dbReference type="ARBA" id="ARBA00001933"/>
    </source>
</evidence>
<dbReference type="GO" id="GO:0006520">
    <property type="term" value="P:amino acid metabolic process"/>
    <property type="evidence" value="ECO:0007669"/>
    <property type="project" value="InterPro"/>
</dbReference>
<feature type="disulfide bond" evidence="13">
    <location>
        <begin position="34"/>
        <end position="67"/>
    </location>
</feature>
<keyword evidence="10 13" id="KW-1015">Disulfide bond</keyword>
<dbReference type="FunFam" id="3.90.1150.10:FF:000089">
    <property type="entry name" value="Threonine aldolase, putative"/>
    <property type="match status" value="1"/>
</dbReference>
<dbReference type="InterPro" id="IPR015421">
    <property type="entry name" value="PyrdxlP-dep_Trfase_major"/>
</dbReference>
<evidence type="ECO:0000256" key="10">
    <source>
        <dbReference type="ARBA" id="ARBA00023157"/>
    </source>
</evidence>
<dbReference type="FunFam" id="3.40.640.10:FF:000030">
    <property type="entry name" value="Low-specificity L-threonine aldolase"/>
    <property type="match status" value="1"/>
</dbReference>
<evidence type="ECO:0000256" key="14">
    <source>
        <dbReference type="SAM" id="MobiDB-lite"/>
    </source>
</evidence>
<organism evidence="17 18">
    <name type="scientific">Alternaria burnsii</name>
    <dbReference type="NCBI Taxonomy" id="1187904"/>
    <lineage>
        <taxon>Eukaryota</taxon>
        <taxon>Fungi</taxon>
        <taxon>Dikarya</taxon>
        <taxon>Ascomycota</taxon>
        <taxon>Pezizomycotina</taxon>
        <taxon>Dothideomycetes</taxon>
        <taxon>Pleosporomycetidae</taxon>
        <taxon>Pleosporales</taxon>
        <taxon>Pleosporineae</taxon>
        <taxon>Pleosporaceae</taxon>
        <taxon>Alternaria</taxon>
        <taxon>Alternaria sect. Alternaria</taxon>
    </lineage>
</organism>
<keyword evidence="8" id="KW-0732">Signal</keyword>
<evidence type="ECO:0000256" key="2">
    <source>
        <dbReference type="ARBA" id="ARBA00004589"/>
    </source>
</evidence>
<evidence type="ECO:0000313" key="18">
    <source>
        <dbReference type="Proteomes" id="UP000596902"/>
    </source>
</evidence>
<keyword evidence="13" id="KW-0349">Heme</keyword>
<comment type="caution">
    <text evidence="17">The sequence shown here is derived from an EMBL/GenBank/DDBJ whole genome shotgun (WGS) entry which is preliminary data.</text>
</comment>
<keyword evidence="7" id="KW-0336">GPI-anchor</keyword>
<evidence type="ECO:0000256" key="12">
    <source>
        <dbReference type="ARBA" id="ARBA00023288"/>
    </source>
</evidence>
<dbReference type="InterPro" id="IPR023603">
    <property type="entry name" value="Low_specificity_L-TA-like"/>
</dbReference>
<evidence type="ECO:0000256" key="4">
    <source>
        <dbReference type="ARBA" id="ARBA00006966"/>
    </source>
</evidence>
<dbReference type="InterPro" id="IPR015422">
    <property type="entry name" value="PyrdxlP-dep_Trfase_small"/>
</dbReference>
<feature type="region of interest" description="Disordered" evidence="14">
    <location>
        <begin position="1542"/>
        <end position="1564"/>
    </location>
</feature>
<sequence>MLAVAKQLPQCAQVCLATAVTQSPVQHTDLASICADAKLQGEVEACVLQACTLRQSLTTKNVTSTSCHAPIRYSGESIRVSNLILSIVTAVCALSRIIYKAVFSIGELGYDDYSVLAALIAGVPSVVIIDRAIVPNGLGRDVWTVSFEQITNFVRYLYALEVLYFIQIALLKLTLLFFFLRIFPKPMIRRLLWATIAFNCLNGVAFTFAAIFQCRPISFYWTKWDKEGSGQCIDINGLAWTNAIISIVLDIWMLALPLFEVFNLQLSWRKKLSVAVMFCVGTFVTVISILRLRSLVNFAASANPTWDQADVINWSNIEINIGIICACLPALRVILVHLFPKVLGTTKATDRPYYAYGSQSHGMRKGGSAPTLEFQVFHDNEIPRYLILSHTWGMEEISYQEMRFLQQHHALPDSLKSDTTVMAALEAAAGLKIFAMNSKSIQARAGYRKIQKAAKLAREKGLKYIWIDTCCIDKSSSAELQEAINSMYRWYQQSCFCMVHLEDAGPVRNPGSDLRRHYDIATILRTSRWITRGWTLQELIAPKALAFYDQNFALIGSKSMFCPTIAEVTGIPLSVLRTGDLSQASVAQKMSWAANRKTTRAEDRAYSLMGLFGIHMPMLYGEGDNAFRRLQEEIMRRTPDDSIFAWRAPDGSLSRYCGLLAMSPDDFEGSQGIEQGRGQFATSNLGLRIEARLCPLLDDIPGEMWDDSIFALPLGAIEKGRIIALLIRRLGASHYTRVAANTFSHRLNDNGKPEAIYIEHTPKIPKIFRSRAMHCFQFKFDSTVYRIRSAQPKQLWDPIHSDLSINPEFCTNNGSDNNGYPGAPVFYGTVRLYYQNRNFPLACSINFGHNLVTGRVWLKLLGSASTPIEPNWRSYTAMSILIPLYVYPSAGAWDPLYAAAKAYRDVDFTVIINPCSGPCMGSLPDQVYLDEVPKLRAYPNIRTLGYVATDYAEKPIESVLAEIDTYARWPKVANITKMRVDGIFLDETPSMFDEDDYAYLKTANQAIKNSTAFSERFIAHNPGLMPTSILTSPTVLQESYLNLTDLTVVFEETFDKWLDRDIMVPLQAHKIRRSRLAVILHSLPNLTGEVLDFVIQQVQNTADWIFLTDTASPIFGLLHALRPSLQHAAAMPPRRLYPLARLCINTLKAGNRPLTASLAPRQLSTSRAYSAMSELSHYIAKSSKSLTNGTSHDGNAWGADKNPAAFDFRSDVHTTPTRAMLKAIQECTLLDDVTMEDPTTLSLERFVADLSGKEDALLMLSGTMGNQVALRAHLTTPPHAIICDRRGHIINYEAGGVATLSQAMVQPLDAKNGTYLTLEDIQKYAVISDDVHACPTRVIELENTLNGAIMPLSEVKRISAWARQHGIIMHLDGARLWEAVAAGAGTLKEYCAEFDSISLCISKGLGAPIGSIIVGTKDFIKRSRWIRKSIGGGLRQAGVVAAPMRVAIEETFLGGKLTKSHENAKKIASMWTDLGGKLQYPVDTNMVWLDLEAHHVDINNFIELAEKYGVRVRGGRFVVHYQIGEEAIEALRKIFTEVMTGKESAGKKAEAPHDPEDLKMKGKGVEPTTSSCFLSSIPRQFHTSTAKMVPPIAQNRTLLSNHPDKVRMLVLETDETHPDTQKETGSFGVVLGELLKKAGDEHKPSLGIETSMQYVVEPEGGAIPKLEEIGDDVHAILITGSCWDAHGDDPWILKLIEFIKDVWTHRPDIRFTGICFGHQILCRTLGATVKPQKDGEWELSHQPIQLSDIGRHLFNLPETETKIHLHQMHLDHVVNPPSTETTDLIPKDTKVHVWGTSDHTGVQGVYIHKRLFTTQGHMEFDEALVKRQLEMRVESGSVSKQDADEAAERADWMHDGLLVAKAVLRFFHGDDDIYT</sequence>
<dbReference type="Gene3D" id="3.90.1150.10">
    <property type="entry name" value="Aspartate Aminotransferase, domain 1"/>
    <property type="match status" value="1"/>
</dbReference>
<dbReference type="EMBL" id="JAAABM010000009">
    <property type="protein sequence ID" value="KAF7675148.1"/>
    <property type="molecule type" value="Genomic_DNA"/>
</dbReference>
<keyword evidence="15" id="KW-0472">Membrane</keyword>
<dbReference type="InterPro" id="IPR010730">
    <property type="entry name" value="HET"/>
</dbReference>
<feature type="transmembrane region" description="Helical" evidence="15">
    <location>
        <begin position="154"/>
        <end position="179"/>
    </location>
</feature>
<dbReference type="Gene3D" id="3.40.50.880">
    <property type="match status" value="1"/>
</dbReference>